<reference evidence="2 3" key="1">
    <citation type="submission" date="2016-03" db="EMBL/GenBank/DDBJ databases">
        <title>Fine-scale spatial genetic structure of a fungal parasite of coffee scale insects.</title>
        <authorList>
            <person name="Jackson D."/>
            <person name="Zemenick K.A."/>
            <person name="Malloure B."/>
            <person name="Quandt C.A."/>
            <person name="James T.Y."/>
        </authorList>
    </citation>
    <scope>NUCLEOTIDE SEQUENCE [LARGE SCALE GENOMIC DNA]</scope>
    <source>
        <strain evidence="2 3">UM487</strain>
    </source>
</reference>
<feature type="chain" id="PRO_5008103998" evidence="1">
    <location>
        <begin position="20"/>
        <end position="101"/>
    </location>
</feature>
<sequence length="101" mass="11600">MPKQHALLLLRGSITFLLRHLLRQLAPSGLEDLYYEIDHLTLQAGKIDTLKTVLSTLETMPKQHALLLLRGSITFLLRHLLRQLAPSGLEDLYYEINRLTL</sequence>
<organism evidence="2 3">
    <name type="scientific">Cordyceps confragosa</name>
    <name type="common">Lecanicillium lecanii</name>
    <dbReference type="NCBI Taxonomy" id="2714763"/>
    <lineage>
        <taxon>Eukaryota</taxon>
        <taxon>Fungi</taxon>
        <taxon>Dikarya</taxon>
        <taxon>Ascomycota</taxon>
        <taxon>Pezizomycotina</taxon>
        <taxon>Sordariomycetes</taxon>
        <taxon>Hypocreomycetidae</taxon>
        <taxon>Hypocreales</taxon>
        <taxon>Cordycipitaceae</taxon>
        <taxon>Akanthomyces</taxon>
    </lineage>
</organism>
<evidence type="ECO:0000256" key="1">
    <source>
        <dbReference type="SAM" id="SignalP"/>
    </source>
</evidence>
<dbReference type="Proteomes" id="UP000243081">
    <property type="component" value="Unassembled WGS sequence"/>
</dbReference>
<dbReference type="AlphaFoldDB" id="A0A179I1Z0"/>
<accession>A0A179I1Z0</accession>
<dbReference type="EMBL" id="LUKN01004308">
    <property type="protein sequence ID" value="OAQ96192.1"/>
    <property type="molecule type" value="Genomic_DNA"/>
</dbReference>
<proteinExistence type="predicted"/>
<name>A0A179I1Z0_CORDF</name>
<protein>
    <submittedName>
        <fullName evidence="2">Uncharacterized protein</fullName>
    </submittedName>
</protein>
<evidence type="ECO:0000313" key="3">
    <source>
        <dbReference type="Proteomes" id="UP000243081"/>
    </source>
</evidence>
<gene>
    <name evidence="2" type="ORF">LLEC1_07540</name>
</gene>
<feature type="non-terminal residue" evidence="2">
    <location>
        <position position="101"/>
    </location>
</feature>
<comment type="caution">
    <text evidence="2">The sequence shown here is derived from an EMBL/GenBank/DDBJ whole genome shotgun (WGS) entry which is preliminary data.</text>
</comment>
<dbReference type="OrthoDB" id="5095609at2759"/>
<keyword evidence="1" id="KW-0732">Signal</keyword>
<keyword evidence="3" id="KW-1185">Reference proteome</keyword>
<feature type="signal peptide" evidence="1">
    <location>
        <begin position="1"/>
        <end position="19"/>
    </location>
</feature>
<evidence type="ECO:0000313" key="2">
    <source>
        <dbReference type="EMBL" id="OAQ96192.1"/>
    </source>
</evidence>